<gene>
    <name evidence="2" type="ORF">NUU61_006091</name>
</gene>
<feature type="region of interest" description="Disordered" evidence="1">
    <location>
        <begin position="45"/>
        <end position="64"/>
    </location>
</feature>
<evidence type="ECO:0000313" key="2">
    <source>
        <dbReference type="EMBL" id="KAJ5091221.1"/>
    </source>
</evidence>
<dbReference type="EMBL" id="JAPMSZ010000009">
    <property type="protein sequence ID" value="KAJ5091221.1"/>
    <property type="molecule type" value="Genomic_DNA"/>
</dbReference>
<accession>A0A9W9F0H8</accession>
<dbReference type="GeneID" id="81395788"/>
<reference evidence="2" key="1">
    <citation type="submission" date="2022-11" db="EMBL/GenBank/DDBJ databases">
        <authorList>
            <person name="Petersen C."/>
        </authorList>
    </citation>
    <scope>NUCLEOTIDE SEQUENCE</scope>
    <source>
        <strain evidence="2">IBT 34128</strain>
    </source>
</reference>
<evidence type="ECO:0000313" key="3">
    <source>
        <dbReference type="Proteomes" id="UP001141434"/>
    </source>
</evidence>
<dbReference type="AlphaFoldDB" id="A0A9W9F0H8"/>
<keyword evidence="3" id="KW-1185">Reference proteome</keyword>
<proteinExistence type="predicted"/>
<reference evidence="2" key="2">
    <citation type="journal article" date="2023" name="IMA Fungus">
        <title>Comparative genomic study of the Penicillium genus elucidates a diverse pangenome and 15 lateral gene transfer events.</title>
        <authorList>
            <person name="Petersen C."/>
            <person name="Sorensen T."/>
            <person name="Nielsen M.R."/>
            <person name="Sondergaard T.E."/>
            <person name="Sorensen J.L."/>
            <person name="Fitzpatrick D.A."/>
            <person name="Frisvad J.C."/>
            <person name="Nielsen K.L."/>
        </authorList>
    </citation>
    <scope>NUCLEOTIDE SEQUENCE</scope>
    <source>
        <strain evidence="2">IBT 34128</strain>
    </source>
</reference>
<name>A0A9W9F0H8_9EURO</name>
<organism evidence="2 3">
    <name type="scientific">Penicillium alfredii</name>
    <dbReference type="NCBI Taxonomy" id="1506179"/>
    <lineage>
        <taxon>Eukaryota</taxon>
        <taxon>Fungi</taxon>
        <taxon>Dikarya</taxon>
        <taxon>Ascomycota</taxon>
        <taxon>Pezizomycotina</taxon>
        <taxon>Eurotiomycetes</taxon>
        <taxon>Eurotiomycetidae</taxon>
        <taxon>Eurotiales</taxon>
        <taxon>Aspergillaceae</taxon>
        <taxon>Penicillium</taxon>
    </lineage>
</organism>
<dbReference type="Proteomes" id="UP001141434">
    <property type="component" value="Unassembled WGS sequence"/>
</dbReference>
<sequence length="64" mass="7201">MFSEDRRFSWWMCLGEGVKVRGGSEVAPFGDNAKPIWVKRGLRGLRNESPPRDIGETTVFSSAE</sequence>
<protein>
    <submittedName>
        <fullName evidence="2">Uncharacterized protein</fullName>
    </submittedName>
</protein>
<dbReference type="RefSeq" id="XP_056509419.1">
    <property type="nucleotide sequence ID" value="XM_056656619.1"/>
</dbReference>
<evidence type="ECO:0000256" key="1">
    <source>
        <dbReference type="SAM" id="MobiDB-lite"/>
    </source>
</evidence>
<comment type="caution">
    <text evidence="2">The sequence shown here is derived from an EMBL/GenBank/DDBJ whole genome shotgun (WGS) entry which is preliminary data.</text>
</comment>
<feature type="compositionally biased region" description="Basic and acidic residues" evidence="1">
    <location>
        <begin position="45"/>
        <end position="55"/>
    </location>
</feature>